<comment type="caution">
    <text evidence="2">The sequence shown here is derived from an EMBL/GenBank/DDBJ whole genome shotgun (WGS) entry which is preliminary data.</text>
</comment>
<protein>
    <submittedName>
        <fullName evidence="2">Uncharacterized protein</fullName>
    </submittedName>
</protein>
<dbReference type="PROSITE" id="PS00430">
    <property type="entry name" value="TONB_DEPENDENT_REC_1"/>
    <property type="match status" value="1"/>
</dbReference>
<proteinExistence type="predicted"/>
<feature type="signal peptide" evidence="1">
    <location>
        <begin position="1"/>
        <end position="44"/>
    </location>
</feature>
<reference evidence="2 3" key="1">
    <citation type="submission" date="2020-04" db="EMBL/GenBank/DDBJ databases">
        <authorList>
            <person name="Klaysubun C."/>
            <person name="Duangmal K."/>
            <person name="Lipun K."/>
        </authorList>
    </citation>
    <scope>NUCLEOTIDE SEQUENCE [LARGE SCALE GENOMIC DNA]</scope>
    <source>
        <strain evidence="2 3">JCM 11839</strain>
    </source>
</reference>
<sequence length="312" mass="31429">MRVPAAQAPARTPSKPVRLRRRNLAAAAVLSTVAVATMSAPAYAATPAADTVSVTGAVGSPATYTAAALADLGEQKFAIVDPGDGPLTVSGVSLQDVIEKSAPTLPAGHNSNLRVTLTVTGHDKQAVTFALAELDPKLGANPAVLTTDGPDIGLVVPGDLNRSRSISDVEAVRVAVSDAGVAKVEPGSVQVVTADGRVTLTGDELNRLPAKKVSVTFVGPRGPETHTESGPSLTDALRAAGVNARSKTAVVAVGSDNYAAAVTPAEATLTGKQLILSTVEDGAALKQPRLVVDGDIGGGRYVSDVVTIEIGG</sequence>
<dbReference type="InterPro" id="IPR010916">
    <property type="entry name" value="TonB_box_CS"/>
</dbReference>
<dbReference type="Proteomes" id="UP001296706">
    <property type="component" value="Unassembled WGS sequence"/>
</dbReference>
<evidence type="ECO:0000313" key="2">
    <source>
        <dbReference type="EMBL" id="NMH77741.1"/>
    </source>
</evidence>
<organism evidence="2 3">
    <name type="scientific">Pseudonocardia xinjiangensis</name>
    <dbReference type="NCBI Taxonomy" id="75289"/>
    <lineage>
        <taxon>Bacteria</taxon>
        <taxon>Bacillati</taxon>
        <taxon>Actinomycetota</taxon>
        <taxon>Actinomycetes</taxon>
        <taxon>Pseudonocardiales</taxon>
        <taxon>Pseudonocardiaceae</taxon>
        <taxon>Pseudonocardia</taxon>
    </lineage>
</organism>
<accession>A0ABX1RF05</accession>
<evidence type="ECO:0000313" key="3">
    <source>
        <dbReference type="Proteomes" id="UP001296706"/>
    </source>
</evidence>
<keyword evidence="1" id="KW-0732">Signal</keyword>
<feature type="chain" id="PRO_5045657616" evidence="1">
    <location>
        <begin position="45"/>
        <end position="312"/>
    </location>
</feature>
<name>A0ABX1RF05_9PSEU</name>
<gene>
    <name evidence="2" type="ORF">HF577_11680</name>
</gene>
<evidence type="ECO:0000256" key="1">
    <source>
        <dbReference type="SAM" id="SignalP"/>
    </source>
</evidence>
<dbReference type="EMBL" id="JAAXKY010000029">
    <property type="protein sequence ID" value="NMH77741.1"/>
    <property type="molecule type" value="Genomic_DNA"/>
</dbReference>
<dbReference type="RefSeq" id="WP_169395813.1">
    <property type="nucleotide sequence ID" value="NZ_BAAAJH010000007.1"/>
</dbReference>
<keyword evidence="3" id="KW-1185">Reference proteome</keyword>